<protein>
    <submittedName>
        <fullName evidence="3">Amphi-Trp domain-containing protein</fullName>
    </submittedName>
</protein>
<feature type="region of interest" description="Disordered" evidence="1">
    <location>
        <begin position="73"/>
        <end position="112"/>
    </location>
</feature>
<comment type="caution">
    <text evidence="3">The sequence shown here is derived from an EMBL/GenBank/DDBJ whole genome shotgun (WGS) entry which is preliminary data.</text>
</comment>
<evidence type="ECO:0000313" key="3">
    <source>
        <dbReference type="EMBL" id="TWF75470.1"/>
    </source>
</evidence>
<evidence type="ECO:0000256" key="1">
    <source>
        <dbReference type="SAM" id="MobiDB-lite"/>
    </source>
</evidence>
<reference evidence="3 4" key="1">
    <citation type="submission" date="2019-06" db="EMBL/GenBank/DDBJ databases">
        <title>Sequencing the genomes of 1000 actinobacteria strains.</title>
        <authorList>
            <person name="Klenk H.-P."/>
        </authorList>
    </citation>
    <scope>NUCLEOTIDE SEQUENCE [LARGE SCALE GENOMIC DNA]</scope>
    <source>
        <strain evidence="3 4">DSM 45671</strain>
    </source>
</reference>
<dbReference type="EMBL" id="VIWU01000001">
    <property type="protein sequence ID" value="TWF75470.1"/>
    <property type="molecule type" value="Genomic_DNA"/>
</dbReference>
<accession>A0A561SKS6</accession>
<proteinExistence type="predicted"/>
<feature type="compositionally biased region" description="Basic residues" evidence="1">
    <location>
        <begin position="102"/>
        <end position="112"/>
    </location>
</feature>
<feature type="domain" description="Amphi-Trp" evidence="2">
    <location>
        <begin position="4"/>
        <end position="80"/>
    </location>
</feature>
<organism evidence="3 4">
    <name type="scientific">Pseudonocardia hierapolitana</name>
    <dbReference type="NCBI Taxonomy" id="1128676"/>
    <lineage>
        <taxon>Bacteria</taxon>
        <taxon>Bacillati</taxon>
        <taxon>Actinomycetota</taxon>
        <taxon>Actinomycetes</taxon>
        <taxon>Pseudonocardiales</taxon>
        <taxon>Pseudonocardiaceae</taxon>
        <taxon>Pseudonocardia</taxon>
    </lineage>
</organism>
<dbReference type="AlphaFoldDB" id="A0A561SKS6"/>
<keyword evidence="4" id="KW-1185">Reference proteome</keyword>
<dbReference type="OrthoDB" id="4868198at2"/>
<dbReference type="InterPro" id="IPR027598">
    <property type="entry name" value="Amphi-Trp_dom"/>
</dbReference>
<name>A0A561SKS6_9PSEU</name>
<evidence type="ECO:0000259" key="2">
    <source>
        <dbReference type="Pfam" id="PF20068"/>
    </source>
</evidence>
<dbReference type="Pfam" id="PF20068">
    <property type="entry name" value="Amphi-Trp"/>
    <property type="match status" value="1"/>
</dbReference>
<dbReference type="Proteomes" id="UP000321261">
    <property type="component" value="Unassembled WGS sequence"/>
</dbReference>
<sequence>MSDVEVTYKEPLTRDETARYLSALAAALADEGEVELELGATKMKVRVPGKVRCKVEVEIDRDEVEFEVELTWKTATRDQSAPPVEQTEPDTADEQAKDAHAHHSARRKASAR</sequence>
<dbReference type="RefSeq" id="WP_147254666.1">
    <property type="nucleotide sequence ID" value="NZ_VIWU01000001.1"/>
</dbReference>
<gene>
    <name evidence="3" type="ORF">FHX44_111354</name>
</gene>
<evidence type="ECO:0000313" key="4">
    <source>
        <dbReference type="Proteomes" id="UP000321261"/>
    </source>
</evidence>
<dbReference type="NCBIfam" id="TIGR04354">
    <property type="entry name" value="amphi-Trp"/>
    <property type="match status" value="1"/>
</dbReference>